<accession>A0A5P1FH84</accession>
<protein>
    <submittedName>
        <fullName evidence="2">Uncharacterized protein</fullName>
    </submittedName>
</protein>
<sequence length="157" mass="17648">MESMAVKIDMGQAYDLVELMTISKGDNVAKGEGHTALLNKAEEDGLIHGVAWLLLYYVWPRRGHHQDGEYDLQNCAFQHIKRESNHIGHQLANECLSLSEFPQPGFTNINKEREGRRPGKVPATEDFPPADTTDIDTDQREGPRPEEVIISLQAPSR</sequence>
<organism evidence="2 3">
    <name type="scientific">Asparagus officinalis</name>
    <name type="common">Garden asparagus</name>
    <dbReference type="NCBI Taxonomy" id="4686"/>
    <lineage>
        <taxon>Eukaryota</taxon>
        <taxon>Viridiplantae</taxon>
        <taxon>Streptophyta</taxon>
        <taxon>Embryophyta</taxon>
        <taxon>Tracheophyta</taxon>
        <taxon>Spermatophyta</taxon>
        <taxon>Magnoliopsida</taxon>
        <taxon>Liliopsida</taxon>
        <taxon>Asparagales</taxon>
        <taxon>Asparagaceae</taxon>
        <taxon>Asparagoideae</taxon>
        <taxon>Asparagus</taxon>
    </lineage>
</organism>
<proteinExistence type="predicted"/>
<evidence type="ECO:0000313" key="3">
    <source>
        <dbReference type="Proteomes" id="UP000243459"/>
    </source>
</evidence>
<reference evidence="3" key="1">
    <citation type="journal article" date="2017" name="Nat. Commun.">
        <title>The asparagus genome sheds light on the origin and evolution of a young Y chromosome.</title>
        <authorList>
            <person name="Harkess A."/>
            <person name="Zhou J."/>
            <person name="Xu C."/>
            <person name="Bowers J.E."/>
            <person name="Van der Hulst R."/>
            <person name="Ayyampalayam S."/>
            <person name="Mercati F."/>
            <person name="Riccardi P."/>
            <person name="McKain M.R."/>
            <person name="Kakrana A."/>
            <person name="Tang H."/>
            <person name="Ray J."/>
            <person name="Groenendijk J."/>
            <person name="Arikit S."/>
            <person name="Mathioni S.M."/>
            <person name="Nakano M."/>
            <person name="Shan H."/>
            <person name="Telgmann-Rauber A."/>
            <person name="Kanno A."/>
            <person name="Yue Z."/>
            <person name="Chen H."/>
            <person name="Li W."/>
            <person name="Chen Y."/>
            <person name="Xu X."/>
            <person name="Zhang Y."/>
            <person name="Luo S."/>
            <person name="Chen H."/>
            <person name="Gao J."/>
            <person name="Mao Z."/>
            <person name="Pires J.C."/>
            <person name="Luo M."/>
            <person name="Kudrna D."/>
            <person name="Wing R.A."/>
            <person name="Meyers B.C."/>
            <person name="Yi K."/>
            <person name="Kong H."/>
            <person name="Lavrijsen P."/>
            <person name="Sunseri F."/>
            <person name="Falavigna A."/>
            <person name="Ye Y."/>
            <person name="Leebens-Mack J.H."/>
            <person name="Chen G."/>
        </authorList>
    </citation>
    <scope>NUCLEOTIDE SEQUENCE [LARGE SCALE GENOMIC DNA]</scope>
    <source>
        <strain evidence="3">cv. DH0086</strain>
    </source>
</reference>
<dbReference type="Gramene" id="ONK77678">
    <property type="protein sequence ID" value="ONK77678"/>
    <property type="gene ID" value="A4U43_C02F9350"/>
</dbReference>
<dbReference type="EMBL" id="CM007382">
    <property type="protein sequence ID" value="ONK77678.1"/>
    <property type="molecule type" value="Genomic_DNA"/>
</dbReference>
<evidence type="ECO:0000256" key="1">
    <source>
        <dbReference type="SAM" id="MobiDB-lite"/>
    </source>
</evidence>
<gene>
    <name evidence="2" type="ORF">A4U43_C02F9350</name>
</gene>
<feature type="region of interest" description="Disordered" evidence="1">
    <location>
        <begin position="102"/>
        <end position="157"/>
    </location>
</feature>
<dbReference type="AlphaFoldDB" id="A0A5P1FH84"/>
<keyword evidence="3" id="KW-1185">Reference proteome</keyword>
<dbReference type="Proteomes" id="UP000243459">
    <property type="component" value="Chromosome 2"/>
</dbReference>
<evidence type="ECO:0000313" key="2">
    <source>
        <dbReference type="EMBL" id="ONK77678.1"/>
    </source>
</evidence>
<feature type="compositionally biased region" description="Basic and acidic residues" evidence="1">
    <location>
        <begin position="137"/>
        <end position="147"/>
    </location>
</feature>
<name>A0A5P1FH84_ASPOF</name>